<dbReference type="PANTHER" id="PTHR39203:SF1">
    <property type="entry name" value="CYTOPLASMIC PROTEIN"/>
    <property type="match status" value="1"/>
</dbReference>
<keyword evidence="3" id="KW-1185">Reference proteome</keyword>
<dbReference type="SMART" id="SM01022">
    <property type="entry name" value="ASCH"/>
    <property type="match status" value="1"/>
</dbReference>
<name>A0A1N6PLJ7_9FIRM</name>
<dbReference type="PANTHER" id="PTHR39203">
    <property type="entry name" value="CYTOPLASMIC PROTEIN-RELATED"/>
    <property type="match status" value="1"/>
</dbReference>
<dbReference type="EMBL" id="FTNC01000001">
    <property type="protein sequence ID" value="SIQ05211.1"/>
    <property type="molecule type" value="Genomic_DNA"/>
</dbReference>
<organism evidence="2 3">
    <name type="scientific">Halanaerobium kushneri</name>
    <dbReference type="NCBI Taxonomy" id="56779"/>
    <lineage>
        <taxon>Bacteria</taxon>
        <taxon>Bacillati</taxon>
        <taxon>Bacillota</taxon>
        <taxon>Clostridia</taxon>
        <taxon>Halanaerobiales</taxon>
        <taxon>Halanaerobiaceae</taxon>
        <taxon>Halanaerobium</taxon>
    </lineage>
</organism>
<reference evidence="3" key="1">
    <citation type="submission" date="2017-01" db="EMBL/GenBank/DDBJ databases">
        <authorList>
            <person name="Varghese N."/>
            <person name="Submissions S."/>
        </authorList>
    </citation>
    <scope>NUCLEOTIDE SEQUENCE [LARGE SCALE GENOMIC DNA]</scope>
    <source>
        <strain evidence="3">ATCC 700103</strain>
    </source>
</reference>
<evidence type="ECO:0000259" key="1">
    <source>
        <dbReference type="SMART" id="SM01022"/>
    </source>
</evidence>
<feature type="domain" description="ASCH" evidence="1">
    <location>
        <begin position="20"/>
        <end position="136"/>
    </location>
</feature>
<dbReference type="InterPro" id="IPR015947">
    <property type="entry name" value="PUA-like_sf"/>
</dbReference>
<dbReference type="Proteomes" id="UP000185669">
    <property type="component" value="Unassembled WGS sequence"/>
</dbReference>
<evidence type="ECO:0000313" key="3">
    <source>
        <dbReference type="Proteomes" id="UP000185669"/>
    </source>
</evidence>
<dbReference type="STRING" id="56779.SAMN05421834_101135"/>
<dbReference type="Pfam" id="PF04266">
    <property type="entry name" value="ASCH"/>
    <property type="match status" value="1"/>
</dbReference>
<dbReference type="InterPro" id="IPR009326">
    <property type="entry name" value="DUF984"/>
</dbReference>
<dbReference type="SUPFAM" id="SSF88697">
    <property type="entry name" value="PUA domain-like"/>
    <property type="match status" value="1"/>
</dbReference>
<dbReference type="AlphaFoldDB" id="A0A1N6PLJ7"/>
<sequence>MKRNIKVYPNKAIFGWEGDNGIGEMLINQIINGEKTATCSFKIEYTDEELKELYATKGKIVTVVNKEGVPKCNIKILDIFETKFGDPDLRLVKGEGDGNDVKKFQDDHRKAWNETIKDNDITDDTKLIVELFELIETAE</sequence>
<evidence type="ECO:0000313" key="2">
    <source>
        <dbReference type="EMBL" id="SIQ05211.1"/>
    </source>
</evidence>
<proteinExistence type="predicted"/>
<gene>
    <name evidence="2" type="ORF">SAMN05421834_101135</name>
</gene>
<dbReference type="InterPro" id="IPR007374">
    <property type="entry name" value="ASCH_domain"/>
</dbReference>
<protein>
    <submittedName>
        <fullName evidence="2">Uncharacterized protein YhfF</fullName>
    </submittedName>
</protein>
<dbReference type="Gene3D" id="3.10.400.10">
    <property type="entry name" value="Sulfate adenylyltransferase"/>
    <property type="match status" value="1"/>
</dbReference>
<accession>A0A1N6PLJ7</accession>